<proteinExistence type="predicted"/>
<dbReference type="InterPro" id="IPR014519">
    <property type="entry name" value="UCP024492"/>
</dbReference>
<dbReference type="EMBL" id="VTOX01000007">
    <property type="protein sequence ID" value="NKE67630.1"/>
    <property type="molecule type" value="Genomic_DNA"/>
</dbReference>
<comment type="caution">
    <text evidence="1">The sequence shown here is derived from an EMBL/GenBank/DDBJ whole genome shotgun (WGS) entry which is preliminary data.</text>
</comment>
<dbReference type="PANTHER" id="PTHR39337">
    <property type="entry name" value="BLR5642 PROTEIN"/>
    <property type="match status" value="1"/>
</dbReference>
<sequence>MTGVPAPPAAPVRIWTIGHSNSSAGEFIAALRAHGVEAVADVRRFPGSRKHPQFGGPALAESLAVNGIAYAWLAKLGGRRRDDPGSQQLGWRNASFRSYAAFMWSEEFAGGLVELVNIAQAMPTAVMCSELLWWRCHRALISDALRFLGFEVVHIMREGAGKPHPYTAPARIVDGELAYPAEPAPADCCEDG</sequence>
<dbReference type="Pfam" id="PF04343">
    <property type="entry name" value="DUF488"/>
    <property type="match status" value="1"/>
</dbReference>
<dbReference type="PANTHER" id="PTHR39337:SF1">
    <property type="entry name" value="BLR5642 PROTEIN"/>
    <property type="match status" value="1"/>
</dbReference>
<dbReference type="InterPro" id="IPR007438">
    <property type="entry name" value="DUF488"/>
</dbReference>
<accession>A0A7X6I7S6</accession>
<dbReference type="Proteomes" id="UP000521868">
    <property type="component" value="Unassembled WGS sequence"/>
</dbReference>
<dbReference type="PIRSF" id="PIRSF024492">
    <property type="entry name" value="UCP024492"/>
    <property type="match status" value="1"/>
</dbReference>
<protein>
    <submittedName>
        <fullName evidence="1">DUF488 domain-containing protein</fullName>
    </submittedName>
</protein>
<reference evidence="1 2" key="1">
    <citation type="journal article" date="2020" name="Nature">
        <title>Bacterial chemolithoautotrophy via manganese oxidation.</title>
        <authorList>
            <person name="Yu H."/>
            <person name="Leadbetter J.R."/>
        </authorList>
    </citation>
    <scope>NUCLEOTIDE SEQUENCE [LARGE SCALE GENOMIC DNA]</scope>
    <source>
        <strain evidence="1 2">RBP-1</strain>
    </source>
</reference>
<name>A0A7X6I7S6_9BURK</name>
<gene>
    <name evidence="1" type="ORF">RAMLITH_17545</name>
</gene>
<evidence type="ECO:0000313" key="1">
    <source>
        <dbReference type="EMBL" id="NKE67630.1"/>
    </source>
</evidence>
<organism evidence="1 2">
    <name type="scientific">Ramlibacter lithotrophicus</name>
    <dbReference type="NCBI Taxonomy" id="2606681"/>
    <lineage>
        <taxon>Bacteria</taxon>
        <taxon>Pseudomonadati</taxon>
        <taxon>Pseudomonadota</taxon>
        <taxon>Betaproteobacteria</taxon>
        <taxon>Burkholderiales</taxon>
        <taxon>Comamonadaceae</taxon>
        <taxon>Ramlibacter</taxon>
    </lineage>
</organism>
<dbReference type="AlphaFoldDB" id="A0A7X6I7S6"/>
<keyword evidence="2" id="KW-1185">Reference proteome</keyword>
<evidence type="ECO:0000313" key="2">
    <source>
        <dbReference type="Proteomes" id="UP000521868"/>
    </source>
</evidence>